<dbReference type="AlphaFoldDB" id="A0AAD6YV25"/>
<dbReference type="EMBL" id="JARJCW010000001">
    <property type="protein sequence ID" value="KAJ7229885.1"/>
    <property type="molecule type" value="Genomic_DNA"/>
</dbReference>
<name>A0AAD6YV25_9AGAR</name>
<evidence type="ECO:0000313" key="1">
    <source>
        <dbReference type="EMBL" id="KAJ7229885.1"/>
    </source>
</evidence>
<gene>
    <name evidence="1" type="ORF">GGX14DRAFT_581549</name>
</gene>
<sequence>MVLPEAESVWWVEGDEHVVGGGQWAMSVWWEAGDGRCNLGNECARSEQRAAGVASSGQRAGGEPWATRAARRCAHVAAGERLAEEDRVGAHAVVLEVRGTAATAAGVRHREEERFGAGVNKIGAGVNIPSNFKRSGNVDPYTIPDIPELEDNVISELCAKTEQGGKASTGSRHRPLQEDLKDYQMKGKESKGWWVGEEKMCSSYEVLYKMVNVRRQETKRCDMIKSIMSSFSSCIDPG</sequence>
<proteinExistence type="predicted"/>
<comment type="caution">
    <text evidence="1">The sequence shown here is derived from an EMBL/GenBank/DDBJ whole genome shotgun (WGS) entry which is preliminary data.</text>
</comment>
<reference evidence="1" key="1">
    <citation type="submission" date="2023-03" db="EMBL/GenBank/DDBJ databases">
        <title>Massive genome expansion in bonnet fungi (Mycena s.s.) driven by repeated elements and novel gene families across ecological guilds.</title>
        <authorList>
            <consortium name="Lawrence Berkeley National Laboratory"/>
            <person name="Harder C.B."/>
            <person name="Miyauchi S."/>
            <person name="Viragh M."/>
            <person name="Kuo A."/>
            <person name="Thoen E."/>
            <person name="Andreopoulos B."/>
            <person name="Lu D."/>
            <person name="Skrede I."/>
            <person name="Drula E."/>
            <person name="Henrissat B."/>
            <person name="Morin E."/>
            <person name="Kohler A."/>
            <person name="Barry K."/>
            <person name="LaButti K."/>
            <person name="Morin E."/>
            <person name="Salamov A."/>
            <person name="Lipzen A."/>
            <person name="Mereny Z."/>
            <person name="Hegedus B."/>
            <person name="Baldrian P."/>
            <person name="Stursova M."/>
            <person name="Weitz H."/>
            <person name="Taylor A."/>
            <person name="Grigoriev I.V."/>
            <person name="Nagy L.G."/>
            <person name="Martin F."/>
            <person name="Kauserud H."/>
        </authorList>
    </citation>
    <scope>NUCLEOTIDE SEQUENCE</scope>
    <source>
        <strain evidence="1">9144</strain>
    </source>
</reference>
<evidence type="ECO:0000313" key="2">
    <source>
        <dbReference type="Proteomes" id="UP001219525"/>
    </source>
</evidence>
<keyword evidence="2" id="KW-1185">Reference proteome</keyword>
<organism evidence="1 2">
    <name type="scientific">Mycena pura</name>
    <dbReference type="NCBI Taxonomy" id="153505"/>
    <lineage>
        <taxon>Eukaryota</taxon>
        <taxon>Fungi</taxon>
        <taxon>Dikarya</taxon>
        <taxon>Basidiomycota</taxon>
        <taxon>Agaricomycotina</taxon>
        <taxon>Agaricomycetes</taxon>
        <taxon>Agaricomycetidae</taxon>
        <taxon>Agaricales</taxon>
        <taxon>Marasmiineae</taxon>
        <taxon>Mycenaceae</taxon>
        <taxon>Mycena</taxon>
    </lineage>
</organism>
<protein>
    <submittedName>
        <fullName evidence="1">Uncharacterized protein</fullName>
    </submittedName>
</protein>
<dbReference type="Proteomes" id="UP001219525">
    <property type="component" value="Unassembled WGS sequence"/>
</dbReference>
<accession>A0AAD6YV25</accession>